<reference evidence="2" key="2">
    <citation type="submission" date="2015-01" db="EMBL/GenBank/DDBJ databases">
        <title>Evolutionary Origins and Diversification of the Mycorrhizal Mutualists.</title>
        <authorList>
            <consortium name="DOE Joint Genome Institute"/>
            <consortium name="Mycorrhizal Genomics Consortium"/>
            <person name="Kohler A."/>
            <person name="Kuo A."/>
            <person name="Nagy L.G."/>
            <person name="Floudas D."/>
            <person name="Copeland A."/>
            <person name="Barry K.W."/>
            <person name="Cichocki N."/>
            <person name="Veneault-Fourrey C."/>
            <person name="LaButti K."/>
            <person name="Lindquist E.A."/>
            <person name="Lipzen A."/>
            <person name="Lundell T."/>
            <person name="Morin E."/>
            <person name="Murat C."/>
            <person name="Riley R."/>
            <person name="Ohm R."/>
            <person name="Sun H."/>
            <person name="Tunlid A."/>
            <person name="Henrissat B."/>
            <person name="Grigoriev I.V."/>
            <person name="Hibbett D.S."/>
            <person name="Martin F."/>
        </authorList>
    </citation>
    <scope>NUCLEOTIDE SEQUENCE [LARGE SCALE GENOMIC DNA]</scope>
    <source>
        <strain evidence="2">LaAM-08-1</strain>
    </source>
</reference>
<protein>
    <submittedName>
        <fullName evidence="1">Uncharacterized protein</fullName>
    </submittedName>
</protein>
<dbReference type="HOGENOM" id="CLU_097627_0_0_1"/>
<evidence type="ECO:0000313" key="2">
    <source>
        <dbReference type="Proteomes" id="UP000054477"/>
    </source>
</evidence>
<sequence length="243" mass="26830">MDHQLPLASSSATTLVPHPFASSSVTLVPNAVDDAAGTKGLKCRKASNSSLNSDLKDQTSDSESDADICDISKFKPNNLDRVLLPLRFAGNLAARRPKKASQMNKKGERLRSQCLELQYTHADEIPAPRLALLKGTQAALEYKAEKLHKERDKAKKATSGWLDRQCINYKAQKEEVGLYSSTKMHHKETKWVSEMAKRSKIDKALQSGDLSLADIGKGKGRARDDINLSRVVPNPFRTAYPKS</sequence>
<name>A0A0C9XJJ8_9AGAR</name>
<gene>
    <name evidence="1" type="ORF">K443DRAFT_678195</name>
</gene>
<organism evidence="1 2">
    <name type="scientific">Laccaria amethystina LaAM-08-1</name>
    <dbReference type="NCBI Taxonomy" id="1095629"/>
    <lineage>
        <taxon>Eukaryota</taxon>
        <taxon>Fungi</taxon>
        <taxon>Dikarya</taxon>
        <taxon>Basidiomycota</taxon>
        <taxon>Agaricomycotina</taxon>
        <taxon>Agaricomycetes</taxon>
        <taxon>Agaricomycetidae</taxon>
        <taxon>Agaricales</taxon>
        <taxon>Agaricineae</taxon>
        <taxon>Hydnangiaceae</taxon>
        <taxon>Laccaria</taxon>
    </lineage>
</organism>
<dbReference type="EMBL" id="KN838603">
    <property type="protein sequence ID" value="KIK01654.1"/>
    <property type="molecule type" value="Genomic_DNA"/>
</dbReference>
<dbReference type="Proteomes" id="UP000054477">
    <property type="component" value="Unassembled WGS sequence"/>
</dbReference>
<dbReference type="OrthoDB" id="10409842at2759"/>
<proteinExistence type="predicted"/>
<dbReference type="AlphaFoldDB" id="A0A0C9XJJ8"/>
<accession>A0A0C9XJJ8</accession>
<keyword evidence="2" id="KW-1185">Reference proteome</keyword>
<evidence type="ECO:0000313" key="1">
    <source>
        <dbReference type="EMBL" id="KIK01654.1"/>
    </source>
</evidence>
<reference evidence="1 2" key="1">
    <citation type="submission" date="2014-04" db="EMBL/GenBank/DDBJ databases">
        <authorList>
            <consortium name="DOE Joint Genome Institute"/>
            <person name="Kuo A."/>
            <person name="Kohler A."/>
            <person name="Nagy L.G."/>
            <person name="Floudas D."/>
            <person name="Copeland A."/>
            <person name="Barry K.W."/>
            <person name="Cichocki N."/>
            <person name="Veneault-Fourrey C."/>
            <person name="LaButti K."/>
            <person name="Lindquist E.A."/>
            <person name="Lipzen A."/>
            <person name="Lundell T."/>
            <person name="Morin E."/>
            <person name="Murat C."/>
            <person name="Sun H."/>
            <person name="Tunlid A."/>
            <person name="Henrissat B."/>
            <person name="Grigoriev I.V."/>
            <person name="Hibbett D.S."/>
            <person name="Martin F."/>
            <person name="Nordberg H.P."/>
            <person name="Cantor M.N."/>
            <person name="Hua S.X."/>
        </authorList>
    </citation>
    <scope>NUCLEOTIDE SEQUENCE [LARGE SCALE GENOMIC DNA]</scope>
    <source>
        <strain evidence="1 2">LaAM-08-1</strain>
    </source>
</reference>